<sequence length="109" mass="12367">MAPNPRRFDLTMSRRTRRRPSISIADQRQAGMEGSKTTITIQPQQQEEVSELMKTAPSPRHSEDSTEQHKASEETEDRRLSLQELIQDEALNGAATGDQEDNPFCLRCP</sequence>
<gene>
    <name evidence="2" type="primary">gb24420</name>
    <name evidence="2" type="ORF">PR202_gb24420</name>
</gene>
<proteinExistence type="predicted"/>
<evidence type="ECO:0000313" key="3">
    <source>
        <dbReference type="Proteomes" id="UP001054889"/>
    </source>
</evidence>
<evidence type="ECO:0000313" key="2">
    <source>
        <dbReference type="EMBL" id="GJN35626.1"/>
    </source>
</evidence>
<organism evidence="2 3">
    <name type="scientific">Eleusine coracana subsp. coracana</name>
    <dbReference type="NCBI Taxonomy" id="191504"/>
    <lineage>
        <taxon>Eukaryota</taxon>
        <taxon>Viridiplantae</taxon>
        <taxon>Streptophyta</taxon>
        <taxon>Embryophyta</taxon>
        <taxon>Tracheophyta</taxon>
        <taxon>Spermatophyta</taxon>
        <taxon>Magnoliopsida</taxon>
        <taxon>Liliopsida</taxon>
        <taxon>Poales</taxon>
        <taxon>Poaceae</taxon>
        <taxon>PACMAD clade</taxon>
        <taxon>Chloridoideae</taxon>
        <taxon>Cynodonteae</taxon>
        <taxon>Eleusininae</taxon>
        <taxon>Eleusine</taxon>
    </lineage>
</organism>
<reference evidence="2" key="1">
    <citation type="journal article" date="2018" name="DNA Res.">
        <title>Multiple hybrid de novo genome assembly of finger millet, an orphan allotetraploid crop.</title>
        <authorList>
            <person name="Hatakeyama M."/>
            <person name="Aluri S."/>
            <person name="Balachadran M.T."/>
            <person name="Sivarajan S.R."/>
            <person name="Patrignani A."/>
            <person name="Gruter S."/>
            <person name="Poveda L."/>
            <person name="Shimizu-Inatsugi R."/>
            <person name="Baeten J."/>
            <person name="Francoijs K.J."/>
            <person name="Nataraja K.N."/>
            <person name="Reddy Y.A.N."/>
            <person name="Phadnis S."/>
            <person name="Ravikumar R.L."/>
            <person name="Schlapbach R."/>
            <person name="Sreeman S.M."/>
            <person name="Shimizu K.K."/>
        </authorList>
    </citation>
    <scope>NUCLEOTIDE SEQUENCE</scope>
</reference>
<reference evidence="2" key="2">
    <citation type="submission" date="2021-12" db="EMBL/GenBank/DDBJ databases">
        <title>Resequencing data analysis of finger millet.</title>
        <authorList>
            <person name="Hatakeyama M."/>
            <person name="Aluri S."/>
            <person name="Balachadran M.T."/>
            <person name="Sivarajan S.R."/>
            <person name="Poveda L."/>
            <person name="Shimizu-Inatsugi R."/>
            <person name="Schlapbach R."/>
            <person name="Sreeman S.M."/>
            <person name="Shimizu K.K."/>
        </authorList>
    </citation>
    <scope>NUCLEOTIDE SEQUENCE</scope>
</reference>
<dbReference type="EMBL" id="BQKI01000088">
    <property type="protein sequence ID" value="GJN35626.1"/>
    <property type="molecule type" value="Genomic_DNA"/>
</dbReference>
<feature type="region of interest" description="Disordered" evidence="1">
    <location>
        <begin position="1"/>
        <end position="109"/>
    </location>
</feature>
<comment type="caution">
    <text evidence="2">The sequence shown here is derived from an EMBL/GenBank/DDBJ whole genome shotgun (WGS) entry which is preliminary data.</text>
</comment>
<accession>A0AAV5FMY3</accession>
<feature type="compositionally biased region" description="Basic and acidic residues" evidence="1">
    <location>
        <begin position="60"/>
        <end position="81"/>
    </location>
</feature>
<protein>
    <submittedName>
        <fullName evidence="2">Uncharacterized protein</fullName>
    </submittedName>
</protein>
<evidence type="ECO:0000256" key="1">
    <source>
        <dbReference type="SAM" id="MobiDB-lite"/>
    </source>
</evidence>
<dbReference type="AlphaFoldDB" id="A0AAV5FMY3"/>
<dbReference type="Proteomes" id="UP001054889">
    <property type="component" value="Unassembled WGS sequence"/>
</dbReference>
<keyword evidence="3" id="KW-1185">Reference proteome</keyword>
<name>A0AAV5FMY3_ELECO</name>
<feature type="compositionally biased region" description="Low complexity" evidence="1">
    <location>
        <begin position="37"/>
        <end position="46"/>
    </location>
</feature>